<dbReference type="SUPFAM" id="SSF53474">
    <property type="entry name" value="alpha/beta-Hydrolases"/>
    <property type="match status" value="1"/>
</dbReference>
<proteinExistence type="predicted"/>
<reference evidence="1 2" key="1">
    <citation type="submission" date="2017-11" db="EMBL/GenBank/DDBJ databases">
        <title>Rhodohalobacter 15182 sp. nov., isolated from a salt lake.</title>
        <authorList>
            <person name="Han S."/>
        </authorList>
    </citation>
    <scope>NUCLEOTIDE SEQUENCE [LARGE SCALE GENOMIC DNA]</scope>
    <source>
        <strain evidence="1 2">15182</strain>
    </source>
</reference>
<dbReference type="InterPro" id="IPR029058">
    <property type="entry name" value="AB_hydrolase_fold"/>
</dbReference>
<comment type="caution">
    <text evidence="1">The sequence shown here is derived from an EMBL/GenBank/DDBJ whole genome shotgun (WGS) entry which is preliminary data.</text>
</comment>
<dbReference type="AlphaFoldDB" id="A0A2N0VJ87"/>
<gene>
    <name evidence="1" type="ORF">CWD77_01990</name>
</gene>
<evidence type="ECO:0000313" key="2">
    <source>
        <dbReference type="Proteomes" id="UP000233398"/>
    </source>
</evidence>
<dbReference type="InterPro" id="IPR050583">
    <property type="entry name" value="Mycobacterial_A85_antigen"/>
</dbReference>
<accession>A0A2N0VJ87</accession>
<dbReference type="PROSITE" id="PS51257">
    <property type="entry name" value="PROKAR_LIPOPROTEIN"/>
    <property type="match status" value="1"/>
</dbReference>
<evidence type="ECO:0008006" key="3">
    <source>
        <dbReference type="Google" id="ProtNLM"/>
    </source>
</evidence>
<dbReference type="InterPro" id="IPR000801">
    <property type="entry name" value="Esterase-like"/>
</dbReference>
<dbReference type="Gene3D" id="3.40.50.1820">
    <property type="entry name" value="alpha/beta hydrolase"/>
    <property type="match status" value="1"/>
</dbReference>
<keyword evidence="2" id="KW-1185">Reference proteome</keyword>
<organism evidence="1 2">
    <name type="scientific">Rhodohalobacter barkolensis</name>
    <dbReference type="NCBI Taxonomy" id="2053187"/>
    <lineage>
        <taxon>Bacteria</taxon>
        <taxon>Pseudomonadati</taxon>
        <taxon>Balneolota</taxon>
        <taxon>Balneolia</taxon>
        <taxon>Balneolales</taxon>
        <taxon>Balneolaceae</taxon>
        <taxon>Rhodohalobacter</taxon>
    </lineage>
</organism>
<dbReference type="EMBL" id="PISP01000001">
    <property type="protein sequence ID" value="PKD44261.1"/>
    <property type="molecule type" value="Genomic_DNA"/>
</dbReference>
<protein>
    <recommendedName>
        <fullName evidence="3">Esterase</fullName>
    </recommendedName>
</protein>
<dbReference type="PANTHER" id="PTHR48098:SF3">
    <property type="entry name" value="IRON(III) ENTEROBACTIN ESTERASE"/>
    <property type="match status" value="1"/>
</dbReference>
<dbReference type="OrthoDB" id="9768282at2"/>
<evidence type="ECO:0000313" key="1">
    <source>
        <dbReference type="EMBL" id="PKD44261.1"/>
    </source>
</evidence>
<sequence>MSLKIFFFNHLMIAPMKNFIPALLLFLLISGCTSSSQNEGHTVKVNLTVSDDVKESFQADGRLYVFLNQNLEVEPMDQIWPYPGRMSHIFAINRTDLSPDGSITIAPNEGWTKTTDWTFENVPEGEYNIQILWDQDKSESRINAPGNLYSEKQKITVSNSIEVDITINQVIAERELAESDLLHLVDFQSDTLSAWWDKPVHLKASVLLPENYDSSESYPIRYNVAGYGGRYTRVNNLLNSADFTDWWQSDEGPRVINVFLDGEGPFGDSYQMDSENSGPYGHALIYELIPHIESEYRGTDSANTRFVDGCSTGGWVSLGLQLYYPDHFNGVFSYSPDAIEFENYQLINIYEDENAFINEFDYERPVMRSTVGEPMISLRDFIAYENTLGDSDTYLNSGGQFSAHTALYSPRGENGLPKPLFHPTTGEIDREVAEHWKKYDFKIYAEENWSTLGPKLQGKIFIWMGDMDQFYLNPSTRAFDEFLKNTEEPVSDAEVIFTPMAGHCDQFSNKTVLMQIQERLGEMEQ</sequence>
<dbReference type="PANTHER" id="PTHR48098">
    <property type="entry name" value="ENTEROCHELIN ESTERASE-RELATED"/>
    <property type="match status" value="1"/>
</dbReference>
<dbReference type="Proteomes" id="UP000233398">
    <property type="component" value="Unassembled WGS sequence"/>
</dbReference>
<name>A0A2N0VJ87_9BACT</name>
<dbReference type="Pfam" id="PF00756">
    <property type="entry name" value="Esterase"/>
    <property type="match status" value="1"/>
</dbReference>